<name>A0A511B457_9PROT</name>
<keyword evidence="5" id="KW-0234">DNA repair</keyword>
<dbReference type="OrthoDB" id="9811249at2"/>
<evidence type="ECO:0000256" key="5">
    <source>
        <dbReference type="ARBA" id="ARBA00023204"/>
    </source>
</evidence>
<dbReference type="Gene3D" id="1.10.340.30">
    <property type="entry name" value="Hypothetical protein, domain 2"/>
    <property type="match status" value="1"/>
</dbReference>
<dbReference type="AlphaFoldDB" id="A0A511B457"/>
<dbReference type="Gene3D" id="1.10.1670.40">
    <property type="match status" value="1"/>
</dbReference>
<dbReference type="RefSeq" id="WP_146798122.1">
    <property type="nucleotide sequence ID" value="NZ_BARC01000002.1"/>
</dbReference>
<dbReference type="InterPro" id="IPR003265">
    <property type="entry name" value="HhH-GPD_domain"/>
</dbReference>
<protein>
    <recommendedName>
        <fullName evidence="3">DNA-3-methyladenine glycosylase II</fullName>
        <ecNumber evidence="3">3.2.2.21</ecNumber>
    </recommendedName>
</protein>
<dbReference type="PANTHER" id="PTHR43003:SF5">
    <property type="entry name" value="DNA-3-METHYLADENINE GLYCOSYLASE"/>
    <property type="match status" value="1"/>
</dbReference>
<dbReference type="GO" id="GO:0006307">
    <property type="term" value="P:DNA alkylation repair"/>
    <property type="evidence" value="ECO:0007669"/>
    <property type="project" value="TreeGrafter"/>
</dbReference>
<keyword evidence="8" id="KW-1185">Reference proteome</keyword>
<dbReference type="PROSITE" id="PS00516">
    <property type="entry name" value="ALKYLBASE_DNA_GLYCOS"/>
    <property type="match status" value="1"/>
</dbReference>
<sequence length="216" mass="23273">MSADLVACLAKDSDIAAAMERIGPCRLRGNDGQEPYDALLRAITGQQLHGVAARKIFGRVCALGETGEIDGPPPTPGHLLSLSEDVLRGCGLSAAKLTAMRGVAQARLDGIVPSRLEAADLSDEELIARLITLRGIGRWTVEMLLMFTLDRPDVMPIDDFGVRAGWKRIKGLDVAPTPKVLRLATESFSPWRSALAWYCWRASEEGKKGAPNPLTG</sequence>
<dbReference type="GO" id="GO:0006285">
    <property type="term" value="P:base-excision repair, AP site formation"/>
    <property type="evidence" value="ECO:0007669"/>
    <property type="project" value="TreeGrafter"/>
</dbReference>
<dbReference type="GO" id="GO:0008725">
    <property type="term" value="F:DNA-3-methyladenine glycosylase activity"/>
    <property type="evidence" value="ECO:0007669"/>
    <property type="project" value="TreeGrafter"/>
</dbReference>
<evidence type="ECO:0000313" key="8">
    <source>
        <dbReference type="Proteomes" id="UP000321230"/>
    </source>
</evidence>
<evidence type="ECO:0000256" key="1">
    <source>
        <dbReference type="ARBA" id="ARBA00000086"/>
    </source>
</evidence>
<dbReference type="GO" id="GO:0032993">
    <property type="term" value="C:protein-DNA complex"/>
    <property type="evidence" value="ECO:0007669"/>
    <property type="project" value="TreeGrafter"/>
</dbReference>
<evidence type="ECO:0000256" key="2">
    <source>
        <dbReference type="ARBA" id="ARBA00010817"/>
    </source>
</evidence>
<reference evidence="7 8" key="1">
    <citation type="submission" date="2019-07" db="EMBL/GenBank/DDBJ databases">
        <title>Whole genome shotgun sequence of Gluconobacter wancherniae NBRC 103581.</title>
        <authorList>
            <person name="Hosoyama A."/>
            <person name="Uohara A."/>
            <person name="Ohji S."/>
            <person name="Ichikawa N."/>
        </authorList>
    </citation>
    <scope>NUCLEOTIDE SEQUENCE [LARGE SCALE GENOMIC DNA]</scope>
    <source>
        <strain evidence="7 8">NBRC 103581</strain>
    </source>
</reference>
<feature type="domain" description="HhH-GPD" evidence="6">
    <location>
        <begin position="44"/>
        <end position="204"/>
    </location>
</feature>
<keyword evidence="4" id="KW-0227">DNA damage</keyword>
<evidence type="ECO:0000259" key="6">
    <source>
        <dbReference type="SMART" id="SM00478"/>
    </source>
</evidence>
<dbReference type="InterPro" id="IPR011257">
    <property type="entry name" value="DNA_glycosylase"/>
</dbReference>
<gene>
    <name evidence="7" type="ORF">GWA01_22920</name>
</gene>
<comment type="caution">
    <text evidence="7">The sequence shown here is derived from an EMBL/GenBank/DDBJ whole genome shotgun (WGS) entry which is preliminary data.</text>
</comment>
<comment type="similarity">
    <text evidence="2">Belongs to the alkylbase DNA glycosidase AlkA family.</text>
</comment>
<proteinExistence type="inferred from homology"/>
<dbReference type="SUPFAM" id="SSF48150">
    <property type="entry name" value="DNA-glycosylase"/>
    <property type="match status" value="1"/>
</dbReference>
<dbReference type="SMART" id="SM00478">
    <property type="entry name" value="ENDO3c"/>
    <property type="match status" value="1"/>
</dbReference>
<evidence type="ECO:0000313" key="7">
    <source>
        <dbReference type="EMBL" id="GEK94522.1"/>
    </source>
</evidence>
<evidence type="ECO:0000256" key="3">
    <source>
        <dbReference type="ARBA" id="ARBA00012000"/>
    </source>
</evidence>
<dbReference type="EMBL" id="BJUZ01000003">
    <property type="protein sequence ID" value="GEK94522.1"/>
    <property type="molecule type" value="Genomic_DNA"/>
</dbReference>
<dbReference type="CDD" id="cd00056">
    <property type="entry name" value="ENDO3c"/>
    <property type="match status" value="1"/>
</dbReference>
<dbReference type="Proteomes" id="UP000321230">
    <property type="component" value="Unassembled WGS sequence"/>
</dbReference>
<evidence type="ECO:0000256" key="4">
    <source>
        <dbReference type="ARBA" id="ARBA00022763"/>
    </source>
</evidence>
<dbReference type="InterPro" id="IPR051912">
    <property type="entry name" value="Alkylbase_DNA_Glycosylase/TA"/>
</dbReference>
<dbReference type="FunFam" id="1.10.340.30:FF:000004">
    <property type="entry name" value="DNA-3-methyladenine glycosylase II"/>
    <property type="match status" value="1"/>
</dbReference>
<dbReference type="InterPro" id="IPR000035">
    <property type="entry name" value="Alkylbase_DNA_glycsylse_CS"/>
</dbReference>
<dbReference type="GO" id="GO:0043916">
    <property type="term" value="F:DNA-7-methylguanine glycosylase activity"/>
    <property type="evidence" value="ECO:0007669"/>
    <property type="project" value="TreeGrafter"/>
</dbReference>
<organism evidence="7 8">
    <name type="scientific">Gluconobacter wancherniae NBRC 103581</name>
    <dbReference type="NCBI Taxonomy" id="656744"/>
    <lineage>
        <taxon>Bacteria</taxon>
        <taxon>Pseudomonadati</taxon>
        <taxon>Pseudomonadota</taxon>
        <taxon>Alphaproteobacteria</taxon>
        <taxon>Acetobacterales</taxon>
        <taxon>Acetobacteraceae</taxon>
        <taxon>Gluconobacter</taxon>
    </lineage>
</organism>
<dbReference type="GO" id="GO:0032131">
    <property type="term" value="F:alkylated DNA binding"/>
    <property type="evidence" value="ECO:0007669"/>
    <property type="project" value="TreeGrafter"/>
</dbReference>
<accession>A0A511B457</accession>
<comment type="catalytic activity">
    <reaction evidence="1">
        <text>Hydrolysis of alkylated DNA, releasing 3-methyladenine, 3-methylguanine, 7-methylguanine and 7-methyladenine.</text>
        <dbReference type="EC" id="3.2.2.21"/>
    </reaction>
</comment>
<dbReference type="Pfam" id="PF00730">
    <property type="entry name" value="HhH-GPD"/>
    <property type="match status" value="1"/>
</dbReference>
<dbReference type="PANTHER" id="PTHR43003">
    <property type="entry name" value="DNA-3-METHYLADENINE GLYCOSYLASE"/>
    <property type="match status" value="1"/>
</dbReference>
<dbReference type="EC" id="3.2.2.21" evidence="3"/>